<dbReference type="OrthoDB" id="6508726at2759"/>
<name>A0A6V7V6Z3_MELEN</name>
<feature type="coiled-coil region" evidence="1">
    <location>
        <begin position="126"/>
        <end position="184"/>
    </location>
</feature>
<accession>A0A6V7V6Z3</accession>
<dbReference type="AlphaFoldDB" id="A0A6V7V6Z3"/>
<sequence length="436" mass="50310">MSIKSPSSPQFPLKNSWNNNNQININNQQQENFSAIWRHYERHIRRLERYRKARSFCSISDGSSSTNSGNNINNYKQQLNYFSSSSSSKINLESQQKLIEGNNKNCEDINITILNRSIDNNNIYINSKQDDQFNKDEQQFEDLKEKMMMLVENDIVLLAKLLSLGDTLNELRQYQQQQQKYNNNIPPTSSFNNLSIKLEENNEDFVDESKDEFKPLNEENIKQKILFLNVKQRKQQKRYPIPPEFGEGITRVYVEEEEEDEEKREGEEGGEHPNIQYFSRKNSVLRIPIPPRSSNRAFASRTKQNLLPSTSTNQTSTKIINHQQQKFPSPQISPKEIIKDFIESTFATTEIDSGHSSASEHPSPAPPLINSKEEKQQNSSRFSTLSSSCLSSAPSSLSGCSSRNIFDINSNSNVKNKQKNTEIQRTMENKDFIKDK</sequence>
<evidence type="ECO:0000313" key="4">
    <source>
        <dbReference type="Proteomes" id="UP000580250"/>
    </source>
</evidence>
<dbReference type="Proteomes" id="UP000580250">
    <property type="component" value="Unassembled WGS sequence"/>
</dbReference>
<feature type="compositionally biased region" description="Polar residues" evidence="2">
    <location>
        <begin position="292"/>
        <end position="314"/>
    </location>
</feature>
<dbReference type="EMBL" id="CAJEWN010000172">
    <property type="protein sequence ID" value="CAD2170677.1"/>
    <property type="molecule type" value="Genomic_DNA"/>
</dbReference>
<reference evidence="3 4" key="1">
    <citation type="submission" date="2020-08" db="EMBL/GenBank/DDBJ databases">
        <authorList>
            <person name="Koutsovoulos G."/>
            <person name="Danchin GJ E."/>
        </authorList>
    </citation>
    <scope>NUCLEOTIDE SEQUENCE [LARGE SCALE GENOMIC DNA]</scope>
</reference>
<feature type="region of interest" description="Disordered" evidence="2">
    <location>
        <begin position="254"/>
        <end position="276"/>
    </location>
</feature>
<organism evidence="3 4">
    <name type="scientific">Meloidogyne enterolobii</name>
    <name type="common">Root-knot nematode worm</name>
    <name type="synonym">Meloidogyne mayaguensis</name>
    <dbReference type="NCBI Taxonomy" id="390850"/>
    <lineage>
        <taxon>Eukaryota</taxon>
        <taxon>Metazoa</taxon>
        <taxon>Ecdysozoa</taxon>
        <taxon>Nematoda</taxon>
        <taxon>Chromadorea</taxon>
        <taxon>Rhabditida</taxon>
        <taxon>Tylenchina</taxon>
        <taxon>Tylenchomorpha</taxon>
        <taxon>Tylenchoidea</taxon>
        <taxon>Meloidogynidae</taxon>
        <taxon>Meloidogyninae</taxon>
        <taxon>Meloidogyne</taxon>
    </lineage>
</organism>
<keyword evidence="1" id="KW-0175">Coiled coil</keyword>
<proteinExistence type="predicted"/>
<feature type="region of interest" description="Disordered" evidence="2">
    <location>
        <begin position="288"/>
        <end position="314"/>
    </location>
</feature>
<feature type="compositionally biased region" description="Low complexity" evidence="2">
    <location>
        <begin position="379"/>
        <end position="402"/>
    </location>
</feature>
<gene>
    <name evidence="3" type="ORF">MENT_LOCUS22101</name>
</gene>
<protein>
    <submittedName>
        <fullName evidence="3">Uncharacterized protein</fullName>
    </submittedName>
</protein>
<evidence type="ECO:0000256" key="1">
    <source>
        <dbReference type="SAM" id="Coils"/>
    </source>
</evidence>
<evidence type="ECO:0000313" key="3">
    <source>
        <dbReference type="EMBL" id="CAD2170677.1"/>
    </source>
</evidence>
<comment type="caution">
    <text evidence="3">The sequence shown here is derived from an EMBL/GenBank/DDBJ whole genome shotgun (WGS) entry which is preliminary data.</text>
</comment>
<feature type="region of interest" description="Disordered" evidence="2">
    <location>
        <begin position="350"/>
        <end position="436"/>
    </location>
</feature>
<feature type="compositionally biased region" description="Basic and acidic residues" evidence="2">
    <location>
        <begin position="419"/>
        <end position="436"/>
    </location>
</feature>
<evidence type="ECO:0000256" key="2">
    <source>
        <dbReference type="SAM" id="MobiDB-lite"/>
    </source>
</evidence>